<evidence type="ECO:0000256" key="17">
    <source>
        <dbReference type="ARBA" id="ARBA00047804"/>
    </source>
</evidence>
<evidence type="ECO:0000256" key="3">
    <source>
        <dbReference type="ARBA" id="ARBA00022448"/>
    </source>
</evidence>
<evidence type="ECO:0000256" key="11">
    <source>
        <dbReference type="ARBA" id="ARBA00023002"/>
    </source>
</evidence>
<evidence type="ECO:0000256" key="5">
    <source>
        <dbReference type="ARBA" id="ARBA00022519"/>
    </source>
</evidence>
<evidence type="ECO:0000256" key="1">
    <source>
        <dbReference type="ARBA" id="ARBA00004429"/>
    </source>
</evidence>
<dbReference type="PANTHER" id="PTHR32234:SF0">
    <property type="entry name" value="THIOL:DISULFIDE INTERCHANGE PROTEIN DSBD"/>
    <property type="match status" value="1"/>
</dbReference>
<evidence type="ECO:0000256" key="9">
    <source>
        <dbReference type="ARBA" id="ARBA00022982"/>
    </source>
</evidence>
<feature type="transmembrane region" description="Helical" evidence="18">
    <location>
        <begin position="518"/>
        <end position="535"/>
    </location>
</feature>
<feature type="chain" id="PRO_5033175655" description="Thiol:disulfide interchange protein DsbD" evidence="18">
    <location>
        <begin position="26"/>
        <end position="669"/>
    </location>
</feature>
<keyword evidence="5 18" id="KW-0997">Cell inner membrane</keyword>
<feature type="transmembrane region" description="Helical" evidence="18">
    <location>
        <begin position="390"/>
        <end position="419"/>
    </location>
</feature>
<evidence type="ECO:0000256" key="14">
    <source>
        <dbReference type="ARBA" id="ARBA00023157"/>
    </source>
</evidence>
<evidence type="ECO:0000256" key="7">
    <source>
        <dbReference type="ARBA" id="ARBA00022729"/>
    </source>
</evidence>
<evidence type="ECO:0000259" key="19">
    <source>
        <dbReference type="PROSITE" id="PS51352"/>
    </source>
</evidence>
<feature type="disulfide bond" description="Redox-active" evidence="18">
    <location>
        <begin position="122"/>
        <end position="128"/>
    </location>
</feature>
<evidence type="ECO:0000256" key="4">
    <source>
        <dbReference type="ARBA" id="ARBA00022475"/>
    </source>
</evidence>
<keyword evidence="4 18" id="KW-1003">Cell membrane</keyword>
<keyword evidence="12 18" id="KW-0520">NAD</keyword>
<dbReference type="SUPFAM" id="SSF74863">
    <property type="entry name" value="Thiol:disulfide interchange protein DsbD, N-terminal domain (DsbD-alpha)"/>
    <property type="match status" value="1"/>
</dbReference>
<gene>
    <name evidence="18 20" type="primary">dsbD</name>
    <name evidence="20" type="ORF">GTP23_16055</name>
</gene>
<comment type="catalytic activity">
    <reaction evidence="17 18">
        <text>[protein]-dithiol + NADP(+) = [protein]-disulfide + NADPH + H(+)</text>
        <dbReference type="Rhea" id="RHEA:18753"/>
        <dbReference type="Rhea" id="RHEA-COMP:10593"/>
        <dbReference type="Rhea" id="RHEA-COMP:10594"/>
        <dbReference type="ChEBI" id="CHEBI:15378"/>
        <dbReference type="ChEBI" id="CHEBI:29950"/>
        <dbReference type="ChEBI" id="CHEBI:50058"/>
        <dbReference type="ChEBI" id="CHEBI:57783"/>
        <dbReference type="ChEBI" id="CHEBI:58349"/>
        <dbReference type="EC" id="1.8.1.8"/>
    </reaction>
</comment>
<comment type="function">
    <text evidence="18">Required to facilitate the formation of correct disulfide bonds in some periplasmic proteins and for the assembly of the periplasmic c-type cytochromes. Acts by transferring electrons from cytoplasmic thioredoxin to the periplasm. This transfer involves a cascade of disulfide bond formation and reduction steps.</text>
</comment>
<dbReference type="PROSITE" id="PS00194">
    <property type="entry name" value="THIOREDOXIN_1"/>
    <property type="match status" value="1"/>
</dbReference>
<feature type="disulfide bond" description="Redox-active" evidence="18">
    <location>
        <begin position="585"/>
        <end position="588"/>
    </location>
</feature>
<feature type="transmembrane region" description="Helical" evidence="18">
    <location>
        <begin position="466"/>
        <end position="484"/>
    </location>
</feature>
<evidence type="ECO:0000256" key="16">
    <source>
        <dbReference type="ARBA" id="ARBA00047388"/>
    </source>
</evidence>
<dbReference type="InterPro" id="IPR035671">
    <property type="entry name" value="DsbD_gamma"/>
</dbReference>
<dbReference type="Gene3D" id="3.40.30.10">
    <property type="entry name" value="Glutaredoxin"/>
    <property type="match status" value="1"/>
</dbReference>
<evidence type="ECO:0000256" key="10">
    <source>
        <dbReference type="ARBA" id="ARBA00022989"/>
    </source>
</evidence>
<keyword evidence="11 18" id="KW-0560">Oxidoreductase</keyword>
<feature type="disulfide bond" description="Redox-active" evidence="18">
    <location>
        <begin position="285"/>
        <end position="407"/>
    </location>
</feature>
<keyword evidence="7 18" id="KW-0732">Signal</keyword>
<dbReference type="GO" id="GO:0009055">
    <property type="term" value="F:electron transfer activity"/>
    <property type="evidence" value="ECO:0007669"/>
    <property type="project" value="UniProtKB-UniRule"/>
</dbReference>
<feature type="transmembrane region" description="Helical" evidence="18">
    <location>
        <begin position="431"/>
        <end position="454"/>
    </location>
</feature>
<dbReference type="GO" id="GO:0017004">
    <property type="term" value="P:cytochrome complex assembly"/>
    <property type="evidence" value="ECO:0007669"/>
    <property type="project" value="UniProtKB-UniRule"/>
</dbReference>
<keyword evidence="15 18" id="KW-0676">Redox-active center</keyword>
<evidence type="ECO:0000256" key="6">
    <source>
        <dbReference type="ARBA" id="ARBA00022692"/>
    </source>
</evidence>
<keyword evidence="6 18" id="KW-0812">Transmembrane</keyword>
<evidence type="ECO:0000256" key="2">
    <source>
        <dbReference type="ARBA" id="ARBA00007241"/>
    </source>
</evidence>
<keyword evidence="9 18" id="KW-0249">Electron transport</keyword>
<dbReference type="RefSeq" id="WP_161036039.1">
    <property type="nucleotide sequence ID" value="NZ_WWCL01000003.1"/>
</dbReference>
<feature type="transmembrane region" description="Helical" evidence="18">
    <location>
        <begin position="310"/>
        <end position="334"/>
    </location>
</feature>
<dbReference type="GO" id="GO:0005886">
    <property type="term" value="C:plasma membrane"/>
    <property type="evidence" value="ECO:0007669"/>
    <property type="project" value="UniProtKB-SubCell"/>
</dbReference>
<proteinExistence type="inferred from homology"/>
<evidence type="ECO:0000256" key="15">
    <source>
        <dbReference type="ARBA" id="ARBA00023284"/>
    </source>
</evidence>
<dbReference type="Proteomes" id="UP000444316">
    <property type="component" value="Unassembled WGS sequence"/>
</dbReference>
<dbReference type="InterPro" id="IPR028250">
    <property type="entry name" value="DsbDN"/>
</dbReference>
<dbReference type="NCBIfam" id="NF001419">
    <property type="entry name" value="PRK00293.1"/>
    <property type="match status" value="1"/>
</dbReference>
<feature type="transmembrane region" description="Helical" evidence="18">
    <location>
        <begin position="266"/>
        <end position="298"/>
    </location>
</feature>
<dbReference type="SUPFAM" id="SSF52833">
    <property type="entry name" value="Thioredoxin-like"/>
    <property type="match status" value="1"/>
</dbReference>
<organism evidence="20 21">
    <name type="scientific">Duganella fentianensis</name>
    <dbReference type="NCBI Taxonomy" id="2692177"/>
    <lineage>
        <taxon>Bacteria</taxon>
        <taxon>Pseudomonadati</taxon>
        <taxon>Pseudomonadota</taxon>
        <taxon>Betaproteobacteria</taxon>
        <taxon>Burkholderiales</taxon>
        <taxon>Oxalobacteraceae</taxon>
        <taxon>Telluria group</taxon>
        <taxon>Duganella</taxon>
    </lineage>
</organism>
<dbReference type="PROSITE" id="PS51352">
    <property type="entry name" value="THIOREDOXIN_2"/>
    <property type="match status" value="1"/>
</dbReference>
<dbReference type="InterPro" id="IPR017937">
    <property type="entry name" value="Thioredoxin_CS"/>
</dbReference>
<keyword evidence="13 18" id="KW-0472">Membrane</keyword>
<dbReference type="InterPro" id="IPR003834">
    <property type="entry name" value="Cyt_c_assmbl_TM_dom"/>
</dbReference>
<keyword evidence="14 18" id="KW-1015">Disulfide bond</keyword>
<dbReference type="InterPro" id="IPR013766">
    <property type="entry name" value="Thioredoxin_domain"/>
</dbReference>
<dbReference type="InterPro" id="IPR022910">
    <property type="entry name" value="Thiol_diS_interchange_DbsD"/>
</dbReference>
<dbReference type="Pfam" id="PF11412">
    <property type="entry name" value="DsbD_N"/>
    <property type="match status" value="1"/>
</dbReference>
<keyword evidence="21" id="KW-1185">Reference proteome</keyword>
<accession>A0A845I0A8</accession>
<comment type="caution">
    <text evidence="20">The sequence shown here is derived from an EMBL/GenBank/DDBJ whole genome shotgun (WGS) entry which is preliminary data.</text>
</comment>
<reference evidence="20" key="1">
    <citation type="submission" date="2019-12" db="EMBL/GenBank/DDBJ databases">
        <title>Novel species isolated from a subtropical stream in China.</title>
        <authorList>
            <person name="Lu H."/>
        </authorList>
    </citation>
    <scope>NUCLEOTIDE SEQUENCE [LARGE SCALE GENOMIC DNA]</scope>
    <source>
        <strain evidence="20">FT93W</strain>
    </source>
</reference>
<evidence type="ECO:0000313" key="21">
    <source>
        <dbReference type="Proteomes" id="UP000444316"/>
    </source>
</evidence>
<comment type="subcellular location">
    <subcellularLocation>
        <location evidence="1 18">Cell inner membrane</location>
        <topology evidence="1 18">Multi-pass membrane protein</topology>
    </subcellularLocation>
</comment>
<evidence type="ECO:0000256" key="8">
    <source>
        <dbReference type="ARBA" id="ARBA00022748"/>
    </source>
</evidence>
<dbReference type="CDD" id="cd02953">
    <property type="entry name" value="DsbDgamma"/>
    <property type="match status" value="1"/>
</dbReference>
<dbReference type="HAMAP" id="MF_00399">
    <property type="entry name" value="DbsD"/>
    <property type="match status" value="1"/>
</dbReference>
<dbReference type="InterPro" id="IPR036249">
    <property type="entry name" value="Thioredoxin-like_sf"/>
</dbReference>
<dbReference type="AlphaFoldDB" id="A0A845I0A8"/>
<keyword evidence="10 18" id="KW-1133">Transmembrane helix</keyword>
<feature type="transmembrane region" description="Helical" evidence="18">
    <location>
        <begin position="346"/>
        <end position="369"/>
    </location>
</feature>
<dbReference type="EMBL" id="WWCL01000003">
    <property type="protein sequence ID" value="MYN46562.1"/>
    <property type="molecule type" value="Genomic_DNA"/>
</dbReference>
<evidence type="ECO:0000256" key="12">
    <source>
        <dbReference type="ARBA" id="ARBA00023027"/>
    </source>
</evidence>
<dbReference type="Pfam" id="PF02683">
    <property type="entry name" value="DsbD_TM"/>
    <property type="match status" value="1"/>
</dbReference>
<dbReference type="PANTHER" id="PTHR32234">
    <property type="entry name" value="THIOL:DISULFIDE INTERCHANGE PROTEIN DSBD"/>
    <property type="match status" value="1"/>
</dbReference>
<feature type="domain" description="Thioredoxin" evidence="19">
    <location>
        <begin position="531"/>
        <end position="669"/>
    </location>
</feature>
<dbReference type="InterPro" id="IPR036929">
    <property type="entry name" value="DsbDN_sf"/>
</dbReference>
<dbReference type="Pfam" id="PF13899">
    <property type="entry name" value="Thioredoxin_7"/>
    <property type="match status" value="1"/>
</dbReference>
<comment type="catalytic activity">
    <reaction evidence="16 18">
        <text>[protein]-dithiol + NAD(+) = [protein]-disulfide + NADH + H(+)</text>
        <dbReference type="Rhea" id="RHEA:18749"/>
        <dbReference type="Rhea" id="RHEA-COMP:10593"/>
        <dbReference type="Rhea" id="RHEA-COMP:10594"/>
        <dbReference type="ChEBI" id="CHEBI:15378"/>
        <dbReference type="ChEBI" id="CHEBI:29950"/>
        <dbReference type="ChEBI" id="CHEBI:50058"/>
        <dbReference type="ChEBI" id="CHEBI:57540"/>
        <dbReference type="ChEBI" id="CHEBI:57945"/>
        <dbReference type="EC" id="1.8.1.8"/>
    </reaction>
</comment>
<evidence type="ECO:0000256" key="18">
    <source>
        <dbReference type="HAMAP-Rule" id="MF_00399"/>
    </source>
</evidence>
<evidence type="ECO:0000313" key="20">
    <source>
        <dbReference type="EMBL" id="MYN46562.1"/>
    </source>
</evidence>
<dbReference type="Gene3D" id="2.60.40.1250">
    <property type="entry name" value="Thiol:disulfide interchange protein DsbD, N-terminal domain"/>
    <property type="match status" value="1"/>
</dbReference>
<keyword evidence="8 18" id="KW-0201">Cytochrome c-type biogenesis</keyword>
<name>A0A845I0A8_9BURK</name>
<feature type="signal peptide" evidence="18">
    <location>
        <begin position="1"/>
        <end position="25"/>
    </location>
</feature>
<dbReference type="GO" id="GO:0047134">
    <property type="term" value="F:protein-disulfide reductase [NAD(P)H] activity"/>
    <property type="evidence" value="ECO:0007669"/>
    <property type="project" value="UniProtKB-UniRule"/>
</dbReference>
<protein>
    <recommendedName>
        <fullName evidence="18">Thiol:disulfide interchange protein DsbD</fullName>
        <ecNumber evidence="18">1.8.1.8</ecNumber>
    </recommendedName>
    <alternativeName>
        <fullName evidence="18">Protein-disulfide reductase</fullName>
        <shortName evidence="18">Disulfide reductase</shortName>
    </alternativeName>
</protein>
<dbReference type="EC" id="1.8.1.8" evidence="18"/>
<dbReference type="GO" id="GO:0045454">
    <property type="term" value="P:cell redox homeostasis"/>
    <property type="evidence" value="ECO:0007669"/>
    <property type="project" value="TreeGrafter"/>
</dbReference>
<sequence precursor="true">MLRFVRLCLALFALIAVLGPVPARADDGFLEPDAAFKFSARMVDGHTVAVTFQIADGYYMYRERFKFSAVGAKVGALAIPAGTVHYDETFQKNVETYRKSVTMTMPVDAAGSFTLQGTGQGCSDKGLCYAPQDYKITLVGSGSVPLPAAAANAAAPAANSAAAAGTNSPAASVVTVAGKTVAGGAVAGAAAGTPVAAGGATADAAAVNTAATGLEGKPAPVTPGVTIRAIPEPVTTLLPPETSAVPAAAAGNEAGKLEAALKSGKLLVILPLFALLGLGLSFTPCVLPMVPILSSIIVGEGSNTTRGRGLLLSATYSLGMAIVYTALGVAAGLAGEGLAAALQNPWVLGSFGVLMAILSLSMFGVYDLQVPAALQSKLSDVSNRQSSGKLAGVFVMGAISALIVGPCVAAPLAAALVYISQSRDVLIGGSALFAMAVGMSVPLMLVGVSAGALLPRAGVWMDGVKRFFGVLMLAMGWWLVAPVLPAAVQMLGWAALFVGYGMYLLLNRGHWFAKSAALVFVVMGLVQLVGVVSGGRDPLAPLAHLGGQQHKPLVFQRIKTVQQLDAVLANTGGKTVMLDFYADWCVSCKEMEKLTFVAPSVQAALANTVLLQVDVTANDADDKAMLKRFGLFGPPGIILFDRSGKEIAGARVIGFQDAARFTTSLERLR</sequence>
<comment type="similarity">
    <text evidence="2 18">Belongs to the thioredoxin family. DsbD subfamily.</text>
</comment>
<keyword evidence="3 18" id="KW-0813">Transport</keyword>
<evidence type="ECO:0000256" key="13">
    <source>
        <dbReference type="ARBA" id="ARBA00023136"/>
    </source>
</evidence>